<keyword evidence="3 7" id="KW-0863">Zinc-finger</keyword>
<dbReference type="GO" id="GO:0000976">
    <property type="term" value="F:transcription cis-regulatory region binding"/>
    <property type="evidence" value="ECO:0007669"/>
    <property type="project" value="TreeGrafter"/>
</dbReference>
<dbReference type="SMART" id="SM00355">
    <property type="entry name" value="ZnF_C2H2"/>
    <property type="match status" value="2"/>
</dbReference>
<dbReference type="Gene3D" id="3.30.160.60">
    <property type="entry name" value="Classic Zinc Finger"/>
    <property type="match status" value="1"/>
</dbReference>
<organism evidence="10 11">
    <name type="scientific">Striga asiatica</name>
    <name type="common">Asiatic witchweed</name>
    <name type="synonym">Buchnera asiatica</name>
    <dbReference type="NCBI Taxonomy" id="4170"/>
    <lineage>
        <taxon>Eukaryota</taxon>
        <taxon>Viridiplantae</taxon>
        <taxon>Streptophyta</taxon>
        <taxon>Embryophyta</taxon>
        <taxon>Tracheophyta</taxon>
        <taxon>Spermatophyta</taxon>
        <taxon>Magnoliopsida</taxon>
        <taxon>eudicotyledons</taxon>
        <taxon>Gunneridae</taxon>
        <taxon>Pentapetalae</taxon>
        <taxon>asterids</taxon>
        <taxon>lamiids</taxon>
        <taxon>Lamiales</taxon>
        <taxon>Orobanchaceae</taxon>
        <taxon>Buchnereae</taxon>
        <taxon>Striga</taxon>
    </lineage>
</organism>
<keyword evidence="6" id="KW-0804">Transcription</keyword>
<dbReference type="SUPFAM" id="SSF57667">
    <property type="entry name" value="beta-beta-alpha zinc fingers"/>
    <property type="match status" value="1"/>
</dbReference>
<dbReference type="GO" id="GO:0008270">
    <property type="term" value="F:zinc ion binding"/>
    <property type="evidence" value="ECO:0007669"/>
    <property type="project" value="UniProtKB-KW"/>
</dbReference>
<dbReference type="PANTHER" id="PTHR45988:SF1">
    <property type="entry name" value="ZINC FINGER PROTEIN AZF2"/>
    <property type="match status" value="1"/>
</dbReference>
<dbReference type="PROSITE" id="PS50157">
    <property type="entry name" value="ZINC_FINGER_C2H2_2"/>
    <property type="match status" value="2"/>
</dbReference>
<evidence type="ECO:0000256" key="2">
    <source>
        <dbReference type="ARBA" id="ARBA00022737"/>
    </source>
</evidence>
<dbReference type="OrthoDB" id="9411774at2759"/>
<keyword evidence="11" id="KW-1185">Reference proteome</keyword>
<evidence type="ECO:0000256" key="6">
    <source>
        <dbReference type="ARBA" id="ARBA00023163"/>
    </source>
</evidence>
<dbReference type="Proteomes" id="UP000325081">
    <property type="component" value="Unassembled WGS sequence"/>
</dbReference>
<evidence type="ECO:0000313" key="10">
    <source>
        <dbReference type="EMBL" id="GER36374.1"/>
    </source>
</evidence>
<comment type="caution">
    <text evidence="10">The sequence shown here is derived from an EMBL/GenBank/DDBJ whole genome shotgun (WGS) entry which is preliminary data.</text>
</comment>
<accession>A0A5A7PUF1</accession>
<evidence type="ECO:0000256" key="4">
    <source>
        <dbReference type="ARBA" id="ARBA00022833"/>
    </source>
</evidence>
<dbReference type="GO" id="GO:0005634">
    <property type="term" value="C:nucleus"/>
    <property type="evidence" value="ECO:0007669"/>
    <property type="project" value="TreeGrafter"/>
</dbReference>
<dbReference type="AlphaFoldDB" id="A0A5A7PUF1"/>
<keyword evidence="1" id="KW-0479">Metal-binding</keyword>
<gene>
    <name evidence="10" type="ORF">STAS_12706</name>
</gene>
<keyword evidence="2" id="KW-0677">Repeat</keyword>
<evidence type="ECO:0000259" key="9">
    <source>
        <dbReference type="PROSITE" id="PS50157"/>
    </source>
</evidence>
<feature type="region of interest" description="Disordered" evidence="8">
    <location>
        <begin position="83"/>
        <end position="108"/>
    </location>
</feature>
<feature type="domain" description="C2H2-type" evidence="9">
    <location>
        <begin position="122"/>
        <end position="144"/>
    </location>
</feature>
<dbReference type="Pfam" id="PF13912">
    <property type="entry name" value="zf-C2H2_6"/>
    <property type="match status" value="2"/>
</dbReference>
<name>A0A5A7PUF1_STRAF</name>
<feature type="domain" description="C2H2-type" evidence="9">
    <location>
        <begin position="67"/>
        <end position="94"/>
    </location>
</feature>
<keyword evidence="5" id="KW-0805">Transcription regulation</keyword>
<evidence type="ECO:0000256" key="8">
    <source>
        <dbReference type="SAM" id="MobiDB-lite"/>
    </source>
</evidence>
<reference evidence="11" key="1">
    <citation type="journal article" date="2019" name="Curr. Biol.">
        <title>Genome Sequence of Striga asiatica Provides Insight into the Evolution of Plant Parasitism.</title>
        <authorList>
            <person name="Yoshida S."/>
            <person name="Kim S."/>
            <person name="Wafula E.K."/>
            <person name="Tanskanen J."/>
            <person name="Kim Y.M."/>
            <person name="Honaas L."/>
            <person name="Yang Z."/>
            <person name="Spallek T."/>
            <person name="Conn C.E."/>
            <person name="Ichihashi Y."/>
            <person name="Cheong K."/>
            <person name="Cui S."/>
            <person name="Der J.P."/>
            <person name="Gundlach H."/>
            <person name="Jiao Y."/>
            <person name="Hori C."/>
            <person name="Ishida J.K."/>
            <person name="Kasahara H."/>
            <person name="Kiba T."/>
            <person name="Kim M.S."/>
            <person name="Koo N."/>
            <person name="Laohavisit A."/>
            <person name="Lee Y.H."/>
            <person name="Lumba S."/>
            <person name="McCourt P."/>
            <person name="Mortimer J.C."/>
            <person name="Mutuku J.M."/>
            <person name="Nomura T."/>
            <person name="Sasaki-Sekimoto Y."/>
            <person name="Seto Y."/>
            <person name="Wang Y."/>
            <person name="Wakatake T."/>
            <person name="Sakakibara H."/>
            <person name="Demura T."/>
            <person name="Yamaguchi S."/>
            <person name="Yoneyama K."/>
            <person name="Manabe R.I."/>
            <person name="Nelson D.C."/>
            <person name="Schulman A.H."/>
            <person name="Timko M.P."/>
            <person name="dePamphilis C.W."/>
            <person name="Choi D."/>
            <person name="Shirasu K."/>
        </authorList>
    </citation>
    <scope>NUCLEOTIDE SEQUENCE [LARGE SCALE GENOMIC DNA]</scope>
    <source>
        <strain evidence="11">cv. UVA1</strain>
    </source>
</reference>
<evidence type="ECO:0000256" key="5">
    <source>
        <dbReference type="ARBA" id="ARBA00023015"/>
    </source>
</evidence>
<dbReference type="InterPro" id="IPR013087">
    <property type="entry name" value="Znf_C2H2_type"/>
</dbReference>
<feature type="region of interest" description="Disordered" evidence="8">
    <location>
        <begin position="1"/>
        <end position="35"/>
    </location>
</feature>
<evidence type="ECO:0000256" key="1">
    <source>
        <dbReference type="ARBA" id="ARBA00022723"/>
    </source>
</evidence>
<proteinExistence type="predicted"/>
<dbReference type="EMBL" id="BKCP01005172">
    <property type="protein sequence ID" value="GER36374.1"/>
    <property type="molecule type" value="Genomic_DNA"/>
</dbReference>
<feature type="compositionally biased region" description="Polar residues" evidence="8">
    <location>
        <begin position="96"/>
        <end position="108"/>
    </location>
</feature>
<dbReference type="InterPro" id="IPR036236">
    <property type="entry name" value="Znf_C2H2_sf"/>
</dbReference>
<sequence length="208" mass="21384">MAIESISFLSAADDDDVESRRDAKRPRQTSGDQDDHAAASCLVLLARGGDATTTGRAAAAAGNNLPYACDFCGKAFPSYQALGGHKTSHRAKPPSAASSAIQDSSTSGSGCVPGRIPALRVHQCPVCHRIFPTGQALGGHMRKHYDGMIGKNAAAKRGTKCISEEGSGASGVTSGDGGSDDVVAPVCLNFDLNLPPPPEHGVGLIRFL</sequence>
<dbReference type="GO" id="GO:0003700">
    <property type="term" value="F:DNA-binding transcription factor activity"/>
    <property type="evidence" value="ECO:0007669"/>
    <property type="project" value="InterPro"/>
</dbReference>
<evidence type="ECO:0000256" key="3">
    <source>
        <dbReference type="ARBA" id="ARBA00022771"/>
    </source>
</evidence>
<evidence type="ECO:0000256" key="7">
    <source>
        <dbReference type="PROSITE-ProRule" id="PRU00042"/>
    </source>
</evidence>
<evidence type="ECO:0000313" key="11">
    <source>
        <dbReference type="Proteomes" id="UP000325081"/>
    </source>
</evidence>
<dbReference type="PANTHER" id="PTHR45988">
    <property type="entry name" value="C2H2 TYPE ZINC FINGER TRANSCRIPTION FACTOR FAMILY-RELATED"/>
    <property type="match status" value="1"/>
</dbReference>
<protein>
    <submittedName>
        <fullName evidence="10">Zinc finger protein</fullName>
    </submittedName>
</protein>
<dbReference type="InterPro" id="IPR044653">
    <property type="entry name" value="AZF1/2/3-like"/>
</dbReference>
<keyword evidence="4" id="KW-0862">Zinc</keyword>
<dbReference type="PROSITE" id="PS00028">
    <property type="entry name" value="ZINC_FINGER_C2H2_1"/>
    <property type="match status" value="2"/>
</dbReference>